<dbReference type="PANTHER" id="PTHR13950">
    <property type="entry name" value="RABCONNECTIN-RELATED"/>
    <property type="match status" value="1"/>
</dbReference>
<gene>
    <name evidence="3" type="primary">DMXL1_5</name>
    <name evidence="3" type="ORF">Ciccas_010482</name>
</gene>
<accession>A0ABD2PTZ7</accession>
<dbReference type="EMBL" id="JBJKFK010002544">
    <property type="protein sequence ID" value="KAL3310943.1"/>
    <property type="molecule type" value="Genomic_DNA"/>
</dbReference>
<dbReference type="Pfam" id="PF12234">
    <property type="entry name" value="Rav1p_C"/>
    <property type="match status" value="1"/>
</dbReference>
<evidence type="ECO:0000256" key="1">
    <source>
        <dbReference type="SAM" id="MobiDB-lite"/>
    </source>
</evidence>
<feature type="domain" description="RAVE complex protein Rav1 C-terminal" evidence="2">
    <location>
        <begin position="19"/>
        <end position="297"/>
    </location>
</feature>
<proteinExistence type="predicted"/>
<sequence>MTAVTLATAGLDQGLGDQSLLTWSEFKQYGCGWWLNNEQMLRKCAEKMARSAFQITKDPMDAGIFYLAMRKPKIMAGLFKAVGNKKLENFFRLDFEPGSAACKQAKLNAYHLLSQRKFAQAASLFLLGGSLEDALKVCLDTMKDLQLALVVCRLYASDPGSNEAPISFNTDSAFHRLLKDHMVSHEDPFYRSMAYWLLAYPEHQVRVRRRSRVMSVVSDVPMNLDQWFYTHNVSPNVFKFYTYLKSHPLVIRQQRLELESCETTNSHEAIFSSLERRLFFRTAHHYSAMGCPALALEVLNKLPPLTEGKPELLETKSEGVKAIPEPEDNPFAFDADIGLSSTKDDDFEINFSDEEKEPESQIEPEKKSEPPIATNDIMANNLKLMNCLRLLGEELNTLAAGADVSCDSLVHFNSVGGNRSEKSHLVVVGE</sequence>
<protein>
    <submittedName>
        <fullName evidence="3">DmX-like protein 1</fullName>
    </submittedName>
</protein>
<feature type="compositionally biased region" description="Acidic residues" evidence="1">
    <location>
        <begin position="353"/>
        <end position="362"/>
    </location>
</feature>
<reference evidence="3 4" key="1">
    <citation type="submission" date="2024-11" db="EMBL/GenBank/DDBJ databases">
        <title>Adaptive evolution of stress response genes in parasites aligns with host niche diversity.</title>
        <authorList>
            <person name="Hahn C."/>
            <person name="Resl P."/>
        </authorList>
    </citation>
    <scope>NUCLEOTIDE SEQUENCE [LARGE SCALE GENOMIC DNA]</scope>
    <source>
        <strain evidence="3">EGGRZ-B1_66</strain>
        <tissue evidence="3">Body</tissue>
    </source>
</reference>
<evidence type="ECO:0000313" key="3">
    <source>
        <dbReference type="EMBL" id="KAL3310943.1"/>
    </source>
</evidence>
<dbReference type="InterPro" id="IPR022033">
    <property type="entry name" value="Rav1p_C"/>
</dbReference>
<dbReference type="InterPro" id="IPR052208">
    <property type="entry name" value="DmX-like/RAVE_component"/>
</dbReference>
<organism evidence="3 4">
    <name type="scientific">Cichlidogyrus casuarinus</name>
    <dbReference type="NCBI Taxonomy" id="1844966"/>
    <lineage>
        <taxon>Eukaryota</taxon>
        <taxon>Metazoa</taxon>
        <taxon>Spiralia</taxon>
        <taxon>Lophotrochozoa</taxon>
        <taxon>Platyhelminthes</taxon>
        <taxon>Monogenea</taxon>
        <taxon>Monopisthocotylea</taxon>
        <taxon>Dactylogyridea</taxon>
        <taxon>Ancyrocephalidae</taxon>
        <taxon>Cichlidogyrus</taxon>
    </lineage>
</organism>
<evidence type="ECO:0000259" key="2">
    <source>
        <dbReference type="Pfam" id="PF12234"/>
    </source>
</evidence>
<comment type="caution">
    <text evidence="3">The sequence shown here is derived from an EMBL/GenBank/DDBJ whole genome shotgun (WGS) entry which is preliminary data.</text>
</comment>
<name>A0ABD2PTZ7_9PLAT</name>
<feature type="region of interest" description="Disordered" evidence="1">
    <location>
        <begin position="353"/>
        <end position="373"/>
    </location>
</feature>
<keyword evidence="4" id="KW-1185">Reference proteome</keyword>
<evidence type="ECO:0000313" key="4">
    <source>
        <dbReference type="Proteomes" id="UP001626550"/>
    </source>
</evidence>
<dbReference type="PANTHER" id="PTHR13950:SF9">
    <property type="entry name" value="RABCONNECTIN-3A"/>
    <property type="match status" value="1"/>
</dbReference>
<dbReference type="AlphaFoldDB" id="A0ABD2PTZ7"/>
<dbReference type="Proteomes" id="UP001626550">
    <property type="component" value="Unassembled WGS sequence"/>
</dbReference>